<dbReference type="AlphaFoldDB" id="B4W180"/>
<dbReference type="Proteomes" id="UP000003835">
    <property type="component" value="Unassembled WGS sequence"/>
</dbReference>
<dbReference type="HOGENOM" id="CLU_1041304_0_0_3"/>
<proteinExistence type="predicted"/>
<dbReference type="RefSeq" id="WP_006104826.1">
    <property type="nucleotide sequence ID" value="NZ_DS989867.1"/>
</dbReference>
<dbReference type="SUPFAM" id="SSF51126">
    <property type="entry name" value="Pectin lyase-like"/>
    <property type="match status" value="1"/>
</dbReference>
<reference evidence="1 2" key="1">
    <citation type="submission" date="2008-07" db="EMBL/GenBank/DDBJ databases">
        <authorList>
            <person name="Tandeau de Marsac N."/>
            <person name="Ferriera S."/>
            <person name="Johnson J."/>
            <person name="Kravitz S."/>
            <person name="Beeson K."/>
            <person name="Sutton G."/>
            <person name="Rogers Y.-H."/>
            <person name="Friedman R."/>
            <person name="Frazier M."/>
            <person name="Venter J.C."/>
        </authorList>
    </citation>
    <scope>NUCLEOTIDE SEQUENCE [LARGE SCALE GENOMIC DNA]</scope>
    <source>
        <strain evidence="1 2">PCC 7420</strain>
    </source>
</reference>
<dbReference type="eggNOG" id="ENOG502Z9YE">
    <property type="taxonomic scope" value="Bacteria"/>
</dbReference>
<accession>B4W180</accession>
<sequence>MVASSTVSADSRKLLTDNLLLYVSPNGSDETGDGTEAKPFASADYAVVWANNNCDFGERFDLYVKLAPGTYDALQIYGQGARQIYLVGEPDDPGAVQVKVLKEEAVYGLSVAFYSFVHVSGIDIASIMVTGFSHLIVDQCYLSPSVAPALVLCSNHSTIDFDSAKVKAGRIGKGEESTCYRSEIHSHIEVEQLEYEATVECNTFCEAKFLSSIYVCGDSKTKNNVKAKQLARAITQSIVCDSDFLPEKSSTANLATSGGLVDDLNDSGL</sequence>
<dbReference type="Gene3D" id="3.30.1910.20">
    <property type="entry name" value="asparaginyl-tRNA synthetase, N-terminal domain"/>
    <property type="match status" value="1"/>
</dbReference>
<dbReference type="EMBL" id="DS989867">
    <property type="protein sequence ID" value="EDX72027.1"/>
    <property type="molecule type" value="Genomic_DNA"/>
</dbReference>
<evidence type="ECO:0008006" key="3">
    <source>
        <dbReference type="Google" id="ProtNLM"/>
    </source>
</evidence>
<dbReference type="InterPro" id="IPR011050">
    <property type="entry name" value="Pectin_lyase_fold/virulence"/>
</dbReference>
<organism evidence="1 2">
    <name type="scientific">Coleofasciculus chthonoplastes PCC 7420</name>
    <dbReference type="NCBI Taxonomy" id="118168"/>
    <lineage>
        <taxon>Bacteria</taxon>
        <taxon>Bacillati</taxon>
        <taxon>Cyanobacteriota</taxon>
        <taxon>Cyanophyceae</taxon>
        <taxon>Coleofasciculales</taxon>
        <taxon>Coleofasciculaceae</taxon>
        <taxon>Coleofasciculus</taxon>
    </lineage>
</organism>
<keyword evidence="2" id="KW-1185">Reference proteome</keyword>
<dbReference type="OrthoDB" id="581444at2"/>
<gene>
    <name evidence="1" type="ORF">MC7420_7507</name>
</gene>
<evidence type="ECO:0000313" key="2">
    <source>
        <dbReference type="Proteomes" id="UP000003835"/>
    </source>
</evidence>
<protein>
    <recommendedName>
        <fullName evidence="3">DUF1565 domain-containing protein</fullName>
    </recommendedName>
</protein>
<evidence type="ECO:0000313" key="1">
    <source>
        <dbReference type="EMBL" id="EDX72027.1"/>
    </source>
</evidence>
<name>B4W180_9CYAN</name>